<dbReference type="SUPFAM" id="SSF55681">
    <property type="entry name" value="Class II aaRS and biotin synthetases"/>
    <property type="match status" value="1"/>
</dbReference>
<dbReference type="PANTHER" id="PTHR12835:SF5">
    <property type="entry name" value="BIOTIN--PROTEIN LIGASE"/>
    <property type="match status" value="1"/>
</dbReference>
<dbReference type="Pfam" id="PF02237">
    <property type="entry name" value="BPL_C"/>
    <property type="match status" value="1"/>
</dbReference>
<dbReference type="InterPro" id="IPR045864">
    <property type="entry name" value="aa-tRNA-synth_II/BPL/LPL"/>
</dbReference>
<keyword evidence="1" id="KW-0092">Biotin</keyword>
<accession>A0A7Y0F3G7</accession>
<dbReference type="RefSeq" id="WP_169276381.1">
    <property type="nucleotide sequence ID" value="NZ_JAAIIH010000022.1"/>
</dbReference>
<protein>
    <recommendedName>
        <fullName evidence="2">biotin--[biotin carboxyl-carrier protein] ligase</fullName>
        <ecNumber evidence="2">6.3.4.15</ecNumber>
    </recommendedName>
</protein>
<name>A0A7Y0F3G7_9BIFI</name>
<proteinExistence type="predicted"/>
<dbReference type="GO" id="GO:0004077">
    <property type="term" value="F:biotin--[biotin carboxyl-carrier protein] ligase activity"/>
    <property type="evidence" value="ECO:0007669"/>
    <property type="project" value="UniProtKB-EC"/>
</dbReference>
<reference evidence="5 6" key="1">
    <citation type="submission" date="2020-02" db="EMBL/GenBank/DDBJ databases">
        <title>Characterization of phylogenetic diversity of novel bifidobacterial species isolated in Czech ZOOs.</title>
        <authorList>
            <person name="Lugli G.A."/>
            <person name="Vera N.B."/>
            <person name="Ventura M."/>
        </authorList>
    </citation>
    <scope>NUCLEOTIDE SEQUENCE [LARGE SCALE GENOMIC DNA]</scope>
    <source>
        <strain evidence="5 6">DSM 109958</strain>
    </source>
</reference>
<dbReference type="PANTHER" id="PTHR12835">
    <property type="entry name" value="BIOTIN PROTEIN LIGASE"/>
    <property type="match status" value="1"/>
</dbReference>
<keyword evidence="5" id="KW-0436">Ligase</keyword>
<dbReference type="InterPro" id="IPR004143">
    <property type="entry name" value="BPL_LPL_catalytic"/>
</dbReference>
<dbReference type="EC" id="6.3.4.15" evidence="2"/>
<organism evidence="5 6">
    <name type="scientific">Bifidobacterium moraviense</name>
    <dbReference type="NCBI Taxonomy" id="2675323"/>
    <lineage>
        <taxon>Bacteria</taxon>
        <taxon>Bacillati</taxon>
        <taxon>Actinomycetota</taxon>
        <taxon>Actinomycetes</taxon>
        <taxon>Bifidobacteriales</taxon>
        <taxon>Bifidobacteriaceae</taxon>
        <taxon>Bifidobacterium</taxon>
    </lineage>
</organism>
<gene>
    <name evidence="5" type="ORF">G1C96_1890</name>
</gene>
<dbReference type="Gene3D" id="3.30.930.10">
    <property type="entry name" value="Bira Bifunctional Protein, Domain 2"/>
    <property type="match status" value="1"/>
</dbReference>
<dbReference type="PROSITE" id="PS51733">
    <property type="entry name" value="BPL_LPL_CATALYTIC"/>
    <property type="match status" value="1"/>
</dbReference>
<dbReference type="InterPro" id="IPR003142">
    <property type="entry name" value="BPL_C"/>
</dbReference>
<evidence type="ECO:0000256" key="2">
    <source>
        <dbReference type="ARBA" id="ARBA00024227"/>
    </source>
</evidence>
<dbReference type="Proteomes" id="UP000588277">
    <property type="component" value="Unassembled WGS sequence"/>
</dbReference>
<evidence type="ECO:0000259" key="4">
    <source>
        <dbReference type="PROSITE" id="PS51733"/>
    </source>
</evidence>
<dbReference type="GO" id="GO:0005737">
    <property type="term" value="C:cytoplasm"/>
    <property type="evidence" value="ECO:0007669"/>
    <property type="project" value="TreeGrafter"/>
</dbReference>
<evidence type="ECO:0000313" key="6">
    <source>
        <dbReference type="Proteomes" id="UP000588277"/>
    </source>
</evidence>
<dbReference type="AlphaFoldDB" id="A0A7Y0F3G7"/>
<comment type="caution">
    <text evidence="5">The sequence shown here is derived from an EMBL/GenBank/DDBJ whole genome shotgun (WGS) entry which is preliminary data.</text>
</comment>
<dbReference type="Pfam" id="PF03099">
    <property type="entry name" value="BPL_LplA_LipB"/>
    <property type="match status" value="1"/>
</dbReference>
<evidence type="ECO:0000256" key="3">
    <source>
        <dbReference type="SAM" id="MobiDB-lite"/>
    </source>
</evidence>
<feature type="region of interest" description="Disordered" evidence="3">
    <location>
        <begin position="302"/>
        <end position="324"/>
    </location>
</feature>
<keyword evidence="6" id="KW-1185">Reference proteome</keyword>
<feature type="domain" description="BPL/LPL catalytic" evidence="4">
    <location>
        <begin position="35"/>
        <end position="221"/>
    </location>
</feature>
<evidence type="ECO:0000256" key="1">
    <source>
        <dbReference type="ARBA" id="ARBA00023267"/>
    </source>
</evidence>
<dbReference type="EMBL" id="JAAIIH010000022">
    <property type="protein sequence ID" value="NMN01303.1"/>
    <property type="molecule type" value="Genomic_DNA"/>
</dbReference>
<dbReference type="Gene3D" id="2.30.30.100">
    <property type="match status" value="1"/>
</dbReference>
<sequence length="324" mass="33469">MTVFTMPLSARAADAFRYMDEVDSTNVRLRSWCRGDAEGSAFMAALAGPASAATAAPTIGMLAAGAQTAGHGRLGRAWTDREGESFVASFLVPLPRALVYGAASGWLTMAAGLAALAGLHDALPGDALDARPELKWPNDVYCGGRKLGGILTEAQDLPDGRVGFVVGIGLNLAMDAAALPTPESTALNLHVAGGQAGALPDFAVLRDRIGAGIVRALRRELEPLAEAAAARDGRRLADAVHAMRERYVAACWTLHRPVEARLTDGTVVSGVAEDVADDAALIVRDAHGERIAVRTGDVGVLPVDGVDESDGNAGNDTNDGEGNA</sequence>
<evidence type="ECO:0000313" key="5">
    <source>
        <dbReference type="EMBL" id="NMN01303.1"/>
    </source>
</evidence>